<organism evidence="2 3">
    <name type="scientific">Dendrobium nobile</name>
    <name type="common">Orchid</name>
    <dbReference type="NCBI Taxonomy" id="94219"/>
    <lineage>
        <taxon>Eukaryota</taxon>
        <taxon>Viridiplantae</taxon>
        <taxon>Streptophyta</taxon>
        <taxon>Embryophyta</taxon>
        <taxon>Tracheophyta</taxon>
        <taxon>Spermatophyta</taxon>
        <taxon>Magnoliopsida</taxon>
        <taxon>Liliopsida</taxon>
        <taxon>Asparagales</taxon>
        <taxon>Orchidaceae</taxon>
        <taxon>Epidendroideae</taxon>
        <taxon>Malaxideae</taxon>
        <taxon>Dendrobiinae</taxon>
        <taxon>Dendrobium</taxon>
    </lineage>
</organism>
<comment type="caution">
    <text evidence="2">The sequence shown here is derived from an EMBL/GenBank/DDBJ whole genome shotgun (WGS) entry which is preliminary data.</text>
</comment>
<dbReference type="EMBL" id="JAGYWB010000006">
    <property type="protein sequence ID" value="KAI0519527.1"/>
    <property type="molecule type" value="Genomic_DNA"/>
</dbReference>
<keyword evidence="3" id="KW-1185">Reference proteome</keyword>
<dbReference type="Proteomes" id="UP000829196">
    <property type="component" value="Unassembled WGS sequence"/>
</dbReference>
<accession>A0A8T3BV13</accession>
<sequence>MGFGQRSVQKGDIYLHSQRVPVVASEQMSSLPIRQKGKVVERAKSNRSRRRDACNLYTSGEQRR</sequence>
<dbReference type="AlphaFoldDB" id="A0A8T3BV13"/>
<reference evidence="2" key="1">
    <citation type="journal article" date="2022" name="Front. Genet.">
        <title>Chromosome-Scale Assembly of the Dendrobium nobile Genome Provides Insights Into the Molecular Mechanism of the Biosynthesis of the Medicinal Active Ingredient of Dendrobium.</title>
        <authorList>
            <person name="Xu Q."/>
            <person name="Niu S.-C."/>
            <person name="Li K.-L."/>
            <person name="Zheng P.-J."/>
            <person name="Zhang X.-J."/>
            <person name="Jia Y."/>
            <person name="Liu Y."/>
            <person name="Niu Y.-X."/>
            <person name="Yu L.-H."/>
            <person name="Chen D.-F."/>
            <person name="Zhang G.-Q."/>
        </authorList>
    </citation>
    <scope>NUCLEOTIDE SEQUENCE</scope>
    <source>
        <tissue evidence="2">Leaf</tissue>
    </source>
</reference>
<evidence type="ECO:0000256" key="1">
    <source>
        <dbReference type="SAM" id="MobiDB-lite"/>
    </source>
</evidence>
<name>A0A8T3BV13_DENNO</name>
<proteinExistence type="predicted"/>
<protein>
    <submittedName>
        <fullName evidence="2">Uncharacterized protein</fullName>
    </submittedName>
</protein>
<evidence type="ECO:0000313" key="3">
    <source>
        <dbReference type="Proteomes" id="UP000829196"/>
    </source>
</evidence>
<evidence type="ECO:0000313" key="2">
    <source>
        <dbReference type="EMBL" id="KAI0519527.1"/>
    </source>
</evidence>
<feature type="region of interest" description="Disordered" evidence="1">
    <location>
        <begin position="25"/>
        <end position="64"/>
    </location>
</feature>
<gene>
    <name evidence="2" type="ORF">KFK09_006976</name>
</gene>